<accession>C5KIC9</accession>
<name>C5KIC9_PERM5</name>
<gene>
    <name evidence="1" type="ORF">Pmar_PMAR009909</name>
</gene>
<dbReference type="Proteomes" id="UP000007800">
    <property type="component" value="Unassembled WGS sequence"/>
</dbReference>
<dbReference type="RefSeq" id="XP_002783996.1">
    <property type="nucleotide sequence ID" value="XM_002783950.1"/>
</dbReference>
<proteinExistence type="predicted"/>
<protein>
    <submittedName>
        <fullName evidence="1">Uncharacterized protein</fullName>
    </submittedName>
</protein>
<dbReference type="AlphaFoldDB" id="C5KIC9"/>
<sequence>MKVDPIPNQQKKIRTCLNRLRLAPHVRLYDVKVKCNLVSTAMKCLQVDMSRCSSADVTVTIRSLQEKPASHEGCHLPAKTSTARSCEQETVAVKTEIDSEACLALQDLICLQTCDDQGSNKSLYFVPKVSKIGSGVQPRALRDEGMQDALKELSPPEHIAASLSGGLFEGLALQDLICLQTSDDQGSNKSLYFVPKVSKIGSGAQPRALRDEGMQDALKELSPPEHIAASLSCQHPLTQAPGLPASIFASASCHKRLLKCGPEDLILSLILGLFGRMLKASNYPDYTLPRELAGGLELTGKFNVRNDVFRAKPIKPKVNSKKSKKVTVMSATELLTGGVEEAYELADIKAPEEVAENTMMDPFSPPQLESIFGGSSVASRRFEVDQGTKALAHLGRVVLAIPVINYLDDYFGVESSATANSAYEAWVWLHRVIDFRLNEKKAVPPFIEIPVLGLDIAIDGDYIVLSVPDDKRAQLISSIDGVLQDDRLPSSTAHKLIEKLTFASGALDTSAPRSYLRVLPKFVSH</sequence>
<keyword evidence="2" id="KW-1185">Reference proteome</keyword>
<dbReference type="OrthoDB" id="419294at2759"/>
<dbReference type="InParanoid" id="C5KIC9"/>
<dbReference type="GeneID" id="9060551"/>
<dbReference type="EMBL" id="GG673116">
    <property type="protein sequence ID" value="EER15792.1"/>
    <property type="molecule type" value="Genomic_DNA"/>
</dbReference>
<evidence type="ECO:0000313" key="1">
    <source>
        <dbReference type="EMBL" id="EER15792.1"/>
    </source>
</evidence>
<reference evidence="1 2" key="1">
    <citation type="submission" date="2008-07" db="EMBL/GenBank/DDBJ databases">
        <authorList>
            <person name="El-Sayed N."/>
            <person name="Caler E."/>
            <person name="Inman J."/>
            <person name="Amedeo P."/>
            <person name="Hass B."/>
            <person name="Wortman J."/>
        </authorList>
    </citation>
    <scope>NUCLEOTIDE SEQUENCE [LARGE SCALE GENOMIC DNA]</scope>
    <source>
        <strain evidence="2">ATCC 50983 / TXsc</strain>
    </source>
</reference>
<organism evidence="2">
    <name type="scientific">Perkinsus marinus (strain ATCC 50983 / TXsc)</name>
    <dbReference type="NCBI Taxonomy" id="423536"/>
    <lineage>
        <taxon>Eukaryota</taxon>
        <taxon>Sar</taxon>
        <taxon>Alveolata</taxon>
        <taxon>Perkinsozoa</taxon>
        <taxon>Perkinsea</taxon>
        <taxon>Perkinsida</taxon>
        <taxon>Perkinsidae</taxon>
        <taxon>Perkinsus</taxon>
    </lineage>
</organism>
<evidence type="ECO:0000313" key="2">
    <source>
        <dbReference type="Proteomes" id="UP000007800"/>
    </source>
</evidence>